<comment type="caution">
    <text evidence="9">The sequence shown here is derived from an EMBL/GenBank/DDBJ whole genome shotgun (WGS) entry which is preliminary data.</text>
</comment>
<protein>
    <recommendedName>
        <fullName evidence="5">ATP-dependent DNA helicase</fullName>
        <ecNumber evidence="5">5.6.2.3</ecNumber>
    </recommendedName>
</protein>
<dbReference type="EMBL" id="JAANBB010000037">
    <property type="protein sequence ID" value="KAF7554070.1"/>
    <property type="molecule type" value="Genomic_DNA"/>
</dbReference>
<keyword evidence="1 5" id="KW-0547">Nucleotide-binding</keyword>
<keyword evidence="5" id="KW-0233">DNA recombination</keyword>
<feature type="region of interest" description="Disordered" evidence="6">
    <location>
        <begin position="1"/>
        <end position="70"/>
    </location>
</feature>
<dbReference type="InterPro" id="IPR003840">
    <property type="entry name" value="DNA_helicase_dom"/>
</dbReference>
<keyword evidence="10" id="KW-1185">Reference proteome</keyword>
<dbReference type="AlphaFoldDB" id="A0A9P5HHF2"/>
<evidence type="ECO:0000256" key="1">
    <source>
        <dbReference type="ARBA" id="ARBA00022741"/>
    </source>
</evidence>
<dbReference type="Proteomes" id="UP000722485">
    <property type="component" value="Unassembled WGS sequence"/>
</dbReference>
<feature type="domain" description="DNA replication helicase" evidence="7">
    <location>
        <begin position="563"/>
        <end position="610"/>
    </location>
</feature>
<organism evidence="9 10">
    <name type="scientific">Cylindrodendrum hubeiense</name>
    <dbReference type="NCBI Taxonomy" id="595255"/>
    <lineage>
        <taxon>Eukaryota</taxon>
        <taxon>Fungi</taxon>
        <taxon>Dikarya</taxon>
        <taxon>Ascomycota</taxon>
        <taxon>Pezizomycotina</taxon>
        <taxon>Sordariomycetes</taxon>
        <taxon>Hypocreomycetidae</taxon>
        <taxon>Hypocreales</taxon>
        <taxon>Nectriaceae</taxon>
        <taxon>Cylindrodendrum</taxon>
    </lineage>
</organism>
<dbReference type="CDD" id="cd18809">
    <property type="entry name" value="SF1_C_RecD"/>
    <property type="match status" value="1"/>
</dbReference>
<evidence type="ECO:0000259" key="7">
    <source>
        <dbReference type="Pfam" id="PF02689"/>
    </source>
</evidence>
<evidence type="ECO:0000313" key="10">
    <source>
        <dbReference type="Proteomes" id="UP000722485"/>
    </source>
</evidence>
<dbReference type="InterPro" id="IPR027417">
    <property type="entry name" value="P-loop_NTPase"/>
</dbReference>
<evidence type="ECO:0000256" key="5">
    <source>
        <dbReference type="RuleBase" id="RU363044"/>
    </source>
</evidence>
<dbReference type="EC" id="5.6.2.3" evidence="5"/>
<evidence type="ECO:0000256" key="2">
    <source>
        <dbReference type="ARBA" id="ARBA00022801"/>
    </source>
</evidence>
<evidence type="ECO:0000259" key="8">
    <source>
        <dbReference type="Pfam" id="PF05970"/>
    </source>
</evidence>
<evidence type="ECO:0000256" key="4">
    <source>
        <dbReference type="ARBA" id="ARBA00022840"/>
    </source>
</evidence>
<comment type="catalytic activity">
    <reaction evidence="5">
        <text>ATP + H2O = ADP + phosphate + H(+)</text>
        <dbReference type="Rhea" id="RHEA:13065"/>
        <dbReference type="ChEBI" id="CHEBI:15377"/>
        <dbReference type="ChEBI" id="CHEBI:15378"/>
        <dbReference type="ChEBI" id="CHEBI:30616"/>
        <dbReference type="ChEBI" id="CHEBI:43474"/>
        <dbReference type="ChEBI" id="CHEBI:456216"/>
        <dbReference type="EC" id="5.6.2.3"/>
    </reaction>
</comment>
<dbReference type="GO" id="GO:0005524">
    <property type="term" value="F:ATP binding"/>
    <property type="evidence" value="ECO:0007669"/>
    <property type="project" value="UniProtKB-KW"/>
</dbReference>
<evidence type="ECO:0000256" key="3">
    <source>
        <dbReference type="ARBA" id="ARBA00022806"/>
    </source>
</evidence>
<feature type="domain" description="DNA helicase Pif1-like DEAD-box helicase" evidence="8">
    <location>
        <begin position="129"/>
        <end position="282"/>
    </location>
</feature>
<gene>
    <name evidence="9" type="ORF">G7Z17_g3171</name>
</gene>
<dbReference type="Pfam" id="PF02689">
    <property type="entry name" value="Herpes_Helicase"/>
    <property type="match status" value="1"/>
</dbReference>
<dbReference type="GO" id="GO:0006310">
    <property type="term" value="P:DNA recombination"/>
    <property type="evidence" value="ECO:0007669"/>
    <property type="project" value="UniProtKB-KW"/>
</dbReference>
<dbReference type="SUPFAM" id="SSF52540">
    <property type="entry name" value="P-loop containing nucleoside triphosphate hydrolases"/>
    <property type="match status" value="2"/>
</dbReference>
<keyword evidence="4 5" id="KW-0067">ATP-binding</keyword>
<comment type="similarity">
    <text evidence="5">Belongs to the helicase family.</text>
</comment>
<dbReference type="Gene3D" id="3.40.50.300">
    <property type="entry name" value="P-loop containing nucleotide triphosphate hydrolases"/>
    <property type="match status" value="2"/>
</dbReference>
<proteinExistence type="inferred from homology"/>
<evidence type="ECO:0000256" key="6">
    <source>
        <dbReference type="SAM" id="MobiDB-lite"/>
    </source>
</evidence>
<keyword evidence="5" id="KW-0234">DNA repair</keyword>
<accession>A0A9P5HHF2</accession>
<keyword evidence="3 5" id="KW-0347">Helicase</keyword>
<keyword evidence="2 5" id="KW-0378">Hydrolase</keyword>
<evidence type="ECO:0000313" key="9">
    <source>
        <dbReference type="EMBL" id="KAF7554070.1"/>
    </source>
</evidence>
<dbReference type="InterPro" id="IPR010285">
    <property type="entry name" value="DNA_helicase_pif1-like_DEAD"/>
</dbReference>
<reference evidence="9" key="1">
    <citation type="submission" date="2020-03" db="EMBL/GenBank/DDBJ databases">
        <title>Draft Genome Sequence of Cylindrodendrum hubeiense.</title>
        <authorList>
            <person name="Buettner E."/>
            <person name="Kellner H."/>
        </authorList>
    </citation>
    <scope>NUCLEOTIDE SEQUENCE</scope>
    <source>
        <strain evidence="9">IHI 201604</strain>
    </source>
</reference>
<dbReference type="PANTHER" id="PTHR47642:SF7">
    <property type="entry name" value="ATP-DEPENDENT DNA HELICASE PIF1"/>
    <property type="match status" value="1"/>
</dbReference>
<dbReference type="GO" id="GO:0006281">
    <property type="term" value="P:DNA repair"/>
    <property type="evidence" value="ECO:0007669"/>
    <property type="project" value="UniProtKB-KW"/>
</dbReference>
<dbReference type="GO" id="GO:0000723">
    <property type="term" value="P:telomere maintenance"/>
    <property type="evidence" value="ECO:0007669"/>
    <property type="project" value="InterPro"/>
</dbReference>
<comment type="cofactor">
    <cofactor evidence="5">
        <name>Mg(2+)</name>
        <dbReference type="ChEBI" id="CHEBI:18420"/>
    </cofactor>
</comment>
<feature type="compositionally biased region" description="Low complexity" evidence="6">
    <location>
        <begin position="38"/>
        <end position="53"/>
    </location>
</feature>
<dbReference type="OrthoDB" id="432234at2759"/>
<name>A0A9P5HHF2_9HYPO</name>
<dbReference type="GO" id="GO:0043139">
    <property type="term" value="F:5'-3' DNA helicase activity"/>
    <property type="evidence" value="ECO:0007669"/>
    <property type="project" value="UniProtKB-EC"/>
</dbReference>
<dbReference type="PANTHER" id="PTHR47642">
    <property type="entry name" value="ATP-DEPENDENT DNA HELICASE"/>
    <property type="match status" value="1"/>
</dbReference>
<dbReference type="InterPro" id="IPR051055">
    <property type="entry name" value="PIF1_helicase"/>
</dbReference>
<sequence length="643" mass="72217">MVQASLEKTSLAPVDNGNHTPAAPSSRMTGTKRKRGTSAPSSPRPSIISISSDSDYEPHEPKTNQASVSGWNKTAEWAARIGDDPTNPQIVLDTFGDNGPVNWHNEEPKQPLHAISLDAEEEVDTTPTLCKEQQDLVDLVASGRNVFYTGSAGCGKSTVLKAAVRRLKEMGRTVDIVAPTGRAALQVEGMSTWSYMGWTPDYHKFSLKDLISKGFRHHIKRRLTETEVLIIDEISMVENHHLERINACMKAVRCWKNKESAPAFGGVQVIVTGDFCQLPPVKPFQYCIKCGLEMKLDDYETEFNCSENHGPFLEKDKWAFQSAAWEEANFAYVHLKEIHRQNDEYFIKLLQKCRLGIPFSPEEVTSLMDHPCKVHKATRLLCTRREVNKVNIENFNKLKTTVYQYNTLDGFQWNREAHPQLGHFNDRFSDGTLIACKDQRLERQATLRKGMLVVLQVNLDLPGGLCNGSQGIICGFEDFDPAKLPGAKRKGEDLPTHQVIGGEHSELRERQVKKFMMAQRVRAWPRVLFHNGTKRTIYAWCVVNSVGDKEPYSLLYRTQVPLVAGWAMSIHKSQGMTLDRVIVDLSSAFEEGQVYVALSRATNLEGLKIEGSSEGLSVGNGGNNEVRMFLHDKFGEGLLQDHY</sequence>
<dbReference type="Pfam" id="PF05970">
    <property type="entry name" value="PIF1"/>
    <property type="match status" value="1"/>
</dbReference>
<keyword evidence="5" id="KW-0227">DNA damage</keyword>
<dbReference type="GO" id="GO:0016787">
    <property type="term" value="F:hydrolase activity"/>
    <property type="evidence" value="ECO:0007669"/>
    <property type="project" value="UniProtKB-KW"/>
</dbReference>